<dbReference type="GO" id="GO:0008270">
    <property type="term" value="F:zinc ion binding"/>
    <property type="evidence" value="ECO:0007669"/>
    <property type="project" value="UniProtKB-UniRule"/>
</dbReference>
<feature type="transmembrane region" description="Helical" evidence="9">
    <location>
        <begin position="743"/>
        <end position="767"/>
    </location>
</feature>
<dbReference type="InterPro" id="IPR001506">
    <property type="entry name" value="Peptidase_M12A"/>
</dbReference>
<feature type="disulfide bond" evidence="6">
    <location>
        <begin position="354"/>
        <end position="363"/>
    </location>
</feature>
<feature type="binding site" evidence="7">
    <location>
        <position position="233"/>
    </location>
    <ligand>
        <name>Zn(2+)</name>
        <dbReference type="ChEBI" id="CHEBI:29105"/>
        <note>catalytic</note>
    </ligand>
</feature>
<feature type="transmembrane region" description="Helical" evidence="9">
    <location>
        <begin position="522"/>
        <end position="548"/>
    </location>
</feature>
<evidence type="ECO:0000256" key="2">
    <source>
        <dbReference type="ARBA" id="ARBA00022692"/>
    </source>
</evidence>
<reference evidence="12" key="2">
    <citation type="submission" date="2022-06" db="UniProtKB">
        <authorList>
            <consortium name="EnsemblMetazoa"/>
        </authorList>
    </citation>
    <scope>IDENTIFICATION</scope>
    <source>
        <strain evidence="12">PS312</strain>
    </source>
</reference>
<evidence type="ECO:0000256" key="4">
    <source>
        <dbReference type="ARBA" id="ARBA00023136"/>
    </source>
</evidence>
<dbReference type="AlphaFoldDB" id="A0A8R1YMS8"/>
<comment type="subcellular location">
    <subcellularLocation>
        <location evidence="1">Membrane</location>
        <topology evidence="1">Multi-pass membrane protein</topology>
    </subcellularLocation>
</comment>
<dbReference type="InterPro" id="IPR036259">
    <property type="entry name" value="MFS_trans_sf"/>
</dbReference>
<dbReference type="Gene3D" id="1.20.1250.20">
    <property type="entry name" value="MFS general substrate transporter like domains"/>
    <property type="match status" value="1"/>
</dbReference>
<evidence type="ECO:0000256" key="5">
    <source>
        <dbReference type="ARBA" id="ARBA00023157"/>
    </source>
</evidence>
<dbReference type="SMART" id="SM00235">
    <property type="entry name" value="ZnMc"/>
    <property type="match status" value="1"/>
</dbReference>
<dbReference type="CDD" id="cd00054">
    <property type="entry name" value="EGF_CA"/>
    <property type="match status" value="1"/>
</dbReference>
<dbReference type="InterPro" id="IPR024079">
    <property type="entry name" value="MetalloPept_cat_dom_sf"/>
</dbReference>
<keyword evidence="2 9" id="KW-0812">Transmembrane</keyword>
<feature type="transmembrane region" description="Helical" evidence="9">
    <location>
        <begin position="1196"/>
        <end position="1217"/>
    </location>
</feature>
<feature type="transmembrane region" description="Helical" evidence="9">
    <location>
        <begin position="1010"/>
        <end position="1032"/>
    </location>
</feature>
<keyword evidence="4 9" id="KW-0472">Membrane</keyword>
<evidence type="ECO:0000256" key="3">
    <source>
        <dbReference type="ARBA" id="ARBA00022989"/>
    </source>
</evidence>
<evidence type="ECO:0000256" key="6">
    <source>
        <dbReference type="PROSITE-ProRule" id="PRU00076"/>
    </source>
</evidence>
<dbReference type="PROSITE" id="PS50026">
    <property type="entry name" value="EGF_3"/>
    <property type="match status" value="1"/>
</dbReference>
<dbReference type="PROSITE" id="PS51864">
    <property type="entry name" value="ASTACIN"/>
    <property type="match status" value="1"/>
</dbReference>
<feature type="domain" description="EGF-like" evidence="10">
    <location>
        <begin position="324"/>
        <end position="364"/>
    </location>
</feature>
<feature type="transmembrane region" description="Helical" evidence="9">
    <location>
        <begin position="906"/>
        <end position="927"/>
    </location>
</feature>
<feature type="transmembrane region" description="Helical" evidence="9">
    <location>
        <begin position="1126"/>
        <end position="1148"/>
    </location>
</feature>
<accession>A0A8R1YMS8</accession>
<evidence type="ECO:0000256" key="9">
    <source>
        <dbReference type="SAM" id="Phobius"/>
    </source>
</evidence>
<dbReference type="PANTHER" id="PTHR23510">
    <property type="entry name" value="INNER MEMBRANE TRANSPORT PROTEIN YAJR"/>
    <property type="match status" value="1"/>
</dbReference>
<comment type="caution">
    <text evidence="6">Lacks conserved residue(s) required for the propagation of feature annotation.</text>
</comment>
<reference evidence="13" key="1">
    <citation type="journal article" date="2008" name="Nat. Genet.">
        <title>The Pristionchus pacificus genome provides a unique perspective on nematode lifestyle and parasitism.</title>
        <authorList>
            <person name="Dieterich C."/>
            <person name="Clifton S.W."/>
            <person name="Schuster L.N."/>
            <person name="Chinwalla A."/>
            <person name="Delehaunty K."/>
            <person name="Dinkelacker I."/>
            <person name="Fulton L."/>
            <person name="Fulton R."/>
            <person name="Godfrey J."/>
            <person name="Minx P."/>
            <person name="Mitreva M."/>
            <person name="Roeseler W."/>
            <person name="Tian H."/>
            <person name="Witte H."/>
            <person name="Yang S.P."/>
            <person name="Wilson R.K."/>
            <person name="Sommer R.J."/>
        </authorList>
    </citation>
    <scope>NUCLEOTIDE SEQUENCE [LARGE SCALE GENOMIC DNA]</scope>
    <source>
        <strain evidence="13">PS312</strain>
    </source>
</reference>
<keyword evidence="7 8" id="KW-0862">Zinc</keyword>
<dbReference type="EnsemblMetazoa" id="PPA21465.1">
    <property type="protein sequence ID" value="PPA21465.1"/>
    <property type="gene ID" value="WBGene00111019"/>
</dbReference>
<dbReference type="SUPFAM" id="SSF55486">
    <property type="entry name" value="Metalloproteases ('zincins'), catalytic domain"/>
    <property type="match status" value="1"/>
</dbReference>
<feature type="domain" description="Peptidase M12A" evidence="11">
    <location>
        <begin position="186"/>
        <end position="329"/>
    </location>
</feature>
<dbReference type="PANTHER" id="PTHR23510:SF25">
    <property type="entry name" value="MFS DOMAIN-CONTAINING PROTEIN"/>
    <property type="match status" value="1"/>
</dbReference>
<evidence type="ECO:0000256" key="1">
    <source>
        <dbReference type="ARBA" id="ARBA00004141"/>
    </source>
</evidence>
<feature type="binding site" evidence="7">
    <location>
        <position position="223"/>
    </location>
    <ligand>
        <name>Zn(2+)</name>
        <dbReference type="ChEBI" id="CHEBI:29105"/>
        <note>catalytic</note>
    </ligand>
</feature>
<feature type="disulfide bond" evidence="6">
    <location>
        <begin position="328"/>
        <end position="338"/>
    </location>
</feature>
<dbReference type="InterPro" id="IPR051068">
    <property type="entry name" value="MFS_Domain-Containing_Protein"/>
</dbReference>
<evidence type="ECO:0000313" key="12">
    <source>
        <dbReference type="EnsemblMetazoa" id="PPA21465.1"/>
    </source>
</evidence>
<dbReference type="PROSITE" id="PS01186">
    <property type="entry name" value="EGF_2"/>
    <property type="match status" value="1"/>
</dbReference>
<keyword evidence="3 9" id="KW-1133">Transmembrane helix</keyword>
<feature type="binding site" evidence="7">
    <location>
        <position position="227"/>
    </location>
    <ligand>
        <name>Zn(2+)</name>
        <dbReference type="ChEBI" id="CHEBI:29105"/>
        <note>catalytic</note>
    </ligand>
</feature>
<proteinExistence type="predicted"/>
<protein>
    <recommendedName>
        <fullName evidence="8">Metalloendopeptidase</fullName>
        <ecNumber evidence="8">3.4.24.-</ecNumber>
    </recommendedName>
</protein>
<gene>
    <name evidence="12" type="primary">WBGene00111019</name>
</gene>
<feature type="transmembrane region" description="Helical" evidence="9">
    <location>
        <begin position="1073"/>
        <end position="1092"/>
    </location>
</feature>
<feature type="transmembrane region" description="Helical" evidence="9">
    <location>
        <begin position="489"/>
        <end position="510"/>
    </location>
</feature>
<evidence type="ECO:0000256" key="7">
    <source>
        <dbReference type="PROSITE-ProRule" id="PRU01211"/>
    </source>
</evidence>
<keyword evidence="7 8" id="KW-0645">Protease</keyword>
<dbReference type="GO" id="GO:0004222">
    <property type="term" value="F:metalloendopeptidase activity"/>
    <property type="evidence" value="ECO:0007669"/>
    <property type="project" value="UniProtKB-UniRule"/>
</dbReference>
<sequence length="1221" mass="136803">MCKRIHHSGHLDQIPPKMVQVFIIAFLTNAVLASPLLKYEKELVKKGFDIKVLHEIAKASREVEEEFGTKEIRDEIASLRTNYEKAAINDQISDVLCEGDLELTPNNTCCTEAKGDHCTEQWRVATESDPFNPATRRQALTTLVRMWKPIGQPMIPYNFAPGYRKLDKRRCVFGEMAILLYIALERIQFKHVTDVCSSTIGMKGGIQNVNLGSGCQSVTVIAHEVSHAFGTLHVQSRSDRDEYVRIDIANIKEGKEHNFLKEPSTGYSTYDIPYEFGSMQHYPEKAFALNTTLPTIYATGNNAKYQYSMEGPRATFYDILLVNRMYQCTAKCQNTISCQNNGVQHGSECNKCFCPKGWTGTNCEMRPADAQVINVTSVKEVKVEIAASTGEFTEKLYVLQAPVGKKISANVTKLGEKYNNVCRSIGMEIIPFTDTRMSGYRFCSAPKQGPIISESNSMLIWAYNEKAYRFYANIAIMIMSSFWNLLCRIIVTSEGVIGLMLNVIVLVQLWKNNIRSGWSTYRIGMTIIAIHGAILSLLSAFSCLIHIFRFDNYLFVFYGPIIYLPRVYSDVALFILFALCIGIWQFTPASCLLQYLALCKSHLSERKRIALSYSLSITLMIAAMPYYTTFHAPPQQRPDFENITRVVHELNEEDVFNAYGALLFPTARYVKSILQCKITRKFKRKACIDFAIYAVLPSYFIAYLIFIWCCVMISKALGSFGVQLSQKTIGMQRSFLKMLLMQGLFPLILMSAPLGGFVTALITGVAMDKLTLLVSYHRTQNISMRPVKEKNPQNSRILQGAIELVYVNRMEISSSRDSRETSKMTKNSTSAKLSWSEWKRPLVAIVLTFLCNVESSMLAMGEWPYMSTIDPEATASFFGYATAANKAGHAISAFAFAIWAHKISGIKIPVLAARILTLVGCIMYFFVEFIPENRRIWMLFCYILFGVGFGTSPLLRSYIARVTSDDNRSTAYALQNGAMVMSVVVGPIAQLSFAGLPYPGAIIIPPNIKLNIFTAPICGLFNATITAIAGPMMTSMFAMSGQDIVLILVGVIALCLSVAFFVFKLGKRVSCRVLFAFSNIVVFLGYLLTYPFPFTSNPMQPYNATTRTGCNPLEYSWCDSQLVTNLILFMVVLTILSSFALPSAALSLDTIYSKIIGNIDQNVLQSMFVIADDIMMIAGPIYGSAIFTAIGINYLYIINGVIYILGTVVWLAAWRWLRPYK</sequence>
<dbReference type="CDD" id="cd17326">
    <property type="entry name" value="MFS_MFSD8"/>
    <property type="match status" value="1"/>
</dbReference>
<feature type="transmembrane region" description="Helical" evidence="9">
    <location>
        <begin position="1169"/>
        <end position="1190"/>
    </location>
</feature>
<dbReference type="EC" id="3.4.24.-" evidence="8"/>
<dbReference type="GO" id="GO:0005765">
    <property type="term" value="C:lysosomal membrane"/>
    <property type="evidence" value="ECO:0000318"/>
    <property type="project" value="GO_Central"/>
</dbReference>
<feature type="transmembrane region" description="Helical" evidence="9">
    <location>
        <begin position="571"/>
        <end position="598"/>
    </location>
</feature>
<dbReference type="PRINTS" id="PR00480">
    <property type="entry name" value="ASTACIN"/>
</dbReference>
<feature type="transmembrane region" description="Helical" evidence="9">
    <location>
        <begin position="1044"/>
        <end position="1066"/>
    </location>
</feature>
<evidence type="ECO:0000259" key="11">
    <source>
        <dbReference type="PROSITE" id="PS51864"/>
    </source>
</evidence>
<dbReference type="Proteomes" id="UP000005239">
    <property type="component" value="Unassembled WGS sequence"/>
</dbReference>
<dbReference type="InterPro" id="IPR006026">
    <property type="entry name" value="Peptidase_Metallo"/>
</dbReference>
<evidence type="ECO:0000313" key="13">
    <source>
        <dbReference type="Proteomes" id="UP000005239"/>
    </source>
</evidence>
<dbReference type="GO" id="GO:0022857">
    <property type="term" value="F:transmembrane transporter activity"/>
    <property type="evidence" value="ECO:0000318"/>
    <property type="project" value="GO_Central"/>
</dbReference>
<feature type="transmembrane region" description="Helical" evidence="9">
    <location>
        <begin position="979"/>
        <end position="998"/>
    </location>
</feature>
<evidence type="ECO:0000256" key="8">
    <source>
        <dbReference type="RuleBase" id="RU361183"/>
    </source>
</evidence>
<feature type="transmembrane region" description="Helical" evidence="9">
    <location>
        <begin position="877"/>
        <end position="900"/>
    </location>
</feature>
<organism evidence="12 13">
    <name type="scientific">Pristionchus pacificus</name>
    <name type="common">Parasitic nematode worm</name>
    <dbReference type="NCBI Taxonomy" id="54126"/>
    <lineage>
        <taxon>Eukaryota</taxon>
        <taxon>Metazoa</taxon>
        <taxon>Ecdysozoa</taxon>
        <taxon>Nematoda</taxon>
        <taxon>Chromadorea</taxon>
        <taxon>Rhabditida</taxon>
        <taxon>Rhabditina</taxon>
        <taxon>Diplogasteromorpha</taxon>
        <taxon>Diplogasteroidea</taxon>
        <taxon>Neodiplogasteridae</taxon>
        <taxon>Pristionchus</taxon>
    </lineage>
</organism>
<comment type="cofactor">
    <cofactor evidence="7 8">
        <name>Zn(2+)</name>
        <dbReference type="ChEBI" id="CHEBI:29105"/>
    </cofactor>
    <text evidence="7 8">Binds 1 zinc ion per subunit.</text>
</comment>
<keyword evidence="7 8" id="KW-0482">Metalloprotease</keyword>
<keyword evidence="7 8" id="KW-0378">Hydrolase</keyword>
<dbReference type="Gene3D" id="3.40.390.10">
    <property type="entry name" value="Collagenase (Catalytic Domain)"/>
    <property type="match status" value="1"/>
</dbReference>
<keyword evidence="6" id="KW-0245">EGF-like domain</keyword>
<dbReference type="InterPro" id="IPR000742">
    <property type="entry name" value="EGF"/>
</dbReference>
<feature type="transmembrane region" description="Helical" evidence="9">
    <location>
        <begin position="700"/>
        <end position="722"/>
    </location>
</feature>
<dbReference type="Pfam" id="PF10326">
    <property type="entry name" value="7TM_GPCR_Str"/>
    <property type="match status" value="1"/>
</dbReference>
<dbReference type="PROSITE" id="PS00022">
    <property type="entry name" value="EGF_1"/>
    <property type="match status" value="1"/>
</dbReference>
<dbReference type="SUPFAM" id="SSF103473">
    <property type="entry name" value="MFS general substrate transporter"/>
    <property type="match status" value="1"/>
</dbReference>
<keyword evidence="7 8" id="KW-0479">Metal-binding</keyword>
<keyword evidence="13" id="KW-1185">Reference proteome</keyword>
<feature type="transmembrane region" description="Helical" evidence="9">
    <location>
        <begin position="939"/>
        <end position="959"/>
    </location>
</feature>
<feature type="transmembrane region" description="Helical" evidence="9">
    <location>
        <begin position="842"/>
        <end position="865"/>
    </location>
</feature>
<evidence type="ECO:0000259" key="10">
    <source>
        <dbReference type="PROSITE" id="PS50026"/>
    </source>
</evidence>
<dbReference type="Pfam" id="PF01400">
    <property type="entry name" value="Astacin"/>
    <property type="match status" value="1"/>
</dbReference>
<feature type="transmembrane region" description="Helical" evidence="9">
    <location>
        <begin position="610"/>
        <end position="628"/>
    </location>
</feature>
<keyword evidence="5 6" id="KW-1015">Disulfide bond</keyword>
<dbReference type="InterPro" id="IPR019428">
    <property type="entry name" value="7TM_GPCR_serpentine_rcpt_Str"/>
</dbReference>
<dbReference type="GO" id="GO:0006508">
    <property type="term" value="P:proteolysis"/>
    <property type="evidence" value="ECO:0007669"/>
    <property type="project" value="UniProtKB-KW"/>
</dbReference>
<name>A0A8R1YMS8_PRIPA</name>
<feature type="active site" evidence="7">
    <location>
        <position position="224"/>
    </location>
</feature>